<dbReference type="AlphaFoldDB" id="A0ABD0JET9"/>
<keyword evidence="1" id="KW-0732">Signal</keyword>
<name>A0ABD0JET9_9CAEN</name>
<proteinExistence type="predicted"/>
<organism evidence="2 3">
    <name type="scientific">Batillaria attramentaria</name>
    <dbReference type="NCBI Taxonomy" id="370345"/>
    <lineage>
        <taxon>Eukaryota</taxon>
        <taxon>Metazoa</taxon>
        <taxon>Spiralia</taxon>
        <taxon>Lophotrochozoa</taxon>
        <taxon>Mollusca</taxon>
        <taxon>Gastropoda</taxon>
        <taxon>Caenogastropoda</taxon>
        <taxon>Sorbeoconcha</taxon>
        <taxon>Cerithioidea</taxon>
        <taxon>Batillariidae</taxon>
        <taxon>Batillaria</taxon>
    </lineage>
</organism>
<evidence type="ECO:0000313" key="2">
    <source>
        <dbReference type="EMBL" id="KAK7473435.1"/>
    </source>
</evidence>
<feature type="signal peptide" evidence="1">
    <location>
        <begin position="1"/>
        <end position="22"/>
    </location>
</feature>
<feature type="non-terminal residue" evidence="2">
    <location>
        <position position="51"/>
    </location>
</feature>
<dbReference type="EMBL" id="JACVVK020000470">
    <property type="protein sequence ID" value="KAK7473435.1"/>
    <property type="molecule type" value="Genomic_DNA"/>
</dbReference>
<accession>A0ABD0JET9</accession>
<sequence>MLMCGLLLVARVTAAMLPAVHSQCEALNGEVKELKRQLASCQGPTTRAQKG</sequence>
<keyword evidence="3" id="KW-1185">Reference proteome</keyword>
<gene>
    <name evidence="2" type="ORF">BaRGS_00035311</name>
</gene>
<feature type="chain" id="PRO_5044834376" evidence="1">
    <location>
        <begin position="23"/>
        <end position="51"/>
    </location>
</feature>
<comment type="caution">
    <text evidence="2">The sequence shown here is derived from an EMBL/GenBank/DDBJ whole genome shotgun (WGS) entry which is preliminary data.</text>
</comment>
<protein>
    <submittedName>
        <fullName evidence="2">Uncharacterized protein</fullName>
    </submittedName>
</protein>
<dbReference type="Proteomes" id="UP001519460">
    <property type="component" value="Unassembled WGS sequence"/>
</dbReference>
<evidence type="ECO:0000256" key="1">
    <source>
        <dbReference type="SAM" id="SignalP"/>
    </source>
</evidence>
<reference evidence="2 3" key="1">
    <citation type="journal article" date="2023" name="Sci. Data">
        <title>Genome assembly of the Korean intertidal mud-creeper Batillaria attramentaria.</title>
        <authorList>
            <person name="Patra A.K."/>
            <person name="Ho P.T."/>
            <person name="Jun S."/>
            <person name="Lee S.J."/>
            <person name="Kim Y."/>
            <person name="Won Y.J."/>
        </authorList>
    </citation>
    <scope>NUCLEOTIDE SEQUENCE [LARGE SCALE GENOMIC DNA]</scope>
    <source>
        <strain evidence="2">Wonlab-2016</strain>
    </source>
</reference>
<evidence type="ECO:0000313" key="3">
    <source>
        <dbReference type="Proteomes" id="UP001519460"/>
    </source>
</evidence>